<evidence type="ECO:0000256" key="3">
    <source>
        <dbReference type="ARBA" id="ARBA00022630"/>
    </source>
</evidence>
<dbReference type="GO" id="GO:0006950">
    <property type="term" value="P:response to stress"/>
    <property type="evidence" value="ECO:0007669"/>
    <property type="project" value="UniProtKB-ARBA"/>
</dbReference>
<comment type="cofactor">
    <cofactor evidence="1">
        <name>(6R)-5,10-methylene-5,6,7,8-tetrahydrofolate</name>
        <dbReference type="ChEBI" id="CHEBI:15636"/>
    </cofactor>
</comment>
<feature type="binding site" evidence="6">
    <location>
        <begin position="377"/>
        <end position="379"/>
    </location>
    <ligand>
        <name>FAD</name>
        <dbReference type="ChEBI" id="CHEBI:57692"/>
    </ligand>
</feature>
<comment type="caution">
    <text evidence="10">The sequence shown here is derived from an EMBL/GenBank/DDBJ whole genome shotgun (WGS) entry which is preliminary data.</text>
</comment>
<name>A0A7U8GQV7_NEPCE</name>
<dbReference type="Pfam" id="PF00875">
    <property type="entry name" value="DNA_photolyase"/>
    <property type="match status" value="1"/>
</dbReference>
<dbReference type="GO" id="GO:0006139">
    <property type="term" value="P:nucleobase-containing compound metabolic process"/>
    <property type="evidence" value="ECO:0007669"/>
    <property type="project" value="UniProtKB-ARBA"/>
</dbReference>
<comment type="similarity">
    <text evidence="8">Belongs to the DNA photolyase family.</text>
</comment>
<dbReference type="Gene3D" id="3.40.50.620">
    <property type="entry name" value="HUPs"/>
    <property type="match status" value="1"/>
</dbReference>
<evidence type="ECO:0000256" key="8">
    <source>
        <dbReference type="RuleBase" id="RU004182"/>
    </source>
</evidence>
<dbReference type="GO" id="GO:0003904">
    <property type="term" value="F:deoxyribodipyrimidine photo-lyase activity"/>
    <property type="evidence" value="ECO:0007669"/>
    <property type="project" value="TreeGrafter"/>
</dbReference>
<dbReference type="PRINTS" id="PR00147">
    <property type="entry name" value="DNAPHOTLYASE"/>
</dbReference>
<dbReference type="PANTHER" id="PTHR11455:SF9">
    <property type="entry name" value="CRYPTOCHROME CIRCADIAN CLOCK 5 ISOFORM X1"/>
    <property type="match status" value="1"/>
</dbReference>
<comment type="similarity">
    <text evidence="2">Belongs to the DNA photolyase class-1 family.</text>
</comment>
<dbReference type="InterPro" id="IPR036134">
    <property type="entry name" value="Crypto/Photolyase_FAD-like_sf"/>
</dbReference>
<evidence type="ECO:0000313" key="11">
    <source>
        <dbReference type="Proteomes" id="UP000002171"/>
    </source>
</evidence>
<dbReference type="InterPro" id="IPR002081">
    <property type="entry name" value="Cryptochrome/DNA_photolyase_1"/>
</dbReference>
<dbReference type="Gene3D" id="1.25.40.80">
    <property type="match status" value="1"/>
</dbReference>
<dbReference type="EMBL" id="AAOW01000014">
    <property type="protein sequence ID" value="EAR60717.1"/>
    <property type="molecule type" value="Genomic_DNA"/>
</dbReference>
<evidence type="ECO:0000256" key="6">
    <source>
        <dbReference type="PIRSR" id="PIRSR602081-1"/>
    </source>
</evidence>
<dbReference type="OrthoDB" id="9772484at2"/>
<dbReference type="GO" id="GO:0009416">
    <property type="term" value="P:response to light stimulus"/>
    <property type="evidence" value="ECO:0007669"/>
    <property type="project" value="TreeGrafter"/>
</dbReference>
<evidence type="ECO:0000256" key="7">
    <source>
        <dbReference type="PIRSR" id="PIRSR602081-2"/>
    </source>
</evidence>
<keyword evidence="4 6" id="KW-0274">FAD</keyword>
<keyword evidence="3 6" id="KW-0285">Flavoprotein</keyword>
<dbReference type="Gene3D" id="1.10.579.10">
    <property type="entry name" value="DNA Cyclobutane Dipyrimidine Photolyase, subunit A, domain 3"/>
    <property type="match status" value="1"/>
</dbReference>
<dbReference type="InterPro" id="IPR014729">
    <property type="entry name" value="Rossmann-like_a/b/a_fold"/>
</dbReference>
<accession>A0A7U8GQV7</accession>
<dbReference type="SUPFAM" id="SSF48173">
    <property type="entry name" value="Cryptochrome/photolyase FAD-binding domain"/>
    <property type="match status" value="1"/>
</dbReference>
<feature type="site" description="Electron transfer via tryptophanyl radical" evidence="7">
    <location>
        <position position="364"/>
    </location>
</feature>
<dbReference type="InterPro" id="IPR006050">
    <property type="entry name" value="DNA_photolyase_N"/>
</dbReference>
<evidence type="ECO:0000256" key="1">
    <source>
        <dbReference type="ARBA" id="ARBA00001932"/>
    </source>
</evidence>
<dbReference type="GO" id="GO:0003677">
    <property type="term" value="F:DNA binding"/>
    <property type="evidence" value="ECO:0007669"/>
    <property type="project" value="TreeGrafter"/>
</dbReference>
<comment type="cofactor">
    <cofactor evidence="6">
        <name>FAD</name>
        <dbReference type="ChEBI" id="CHEBI:57692"/>
    </cofactor>
    <text evidence="6">Binds 1 FAD per subunit.</text>
</comment>
<feature type="binding site" evidence="6">
    <location>
        <begin position="278"/>
        <end position="285"/>
    </location>
    <ligand>
        <name>FAD</name>
        <dbReference type="ChEBI" id="CHEBI:57692"/>
    </ligand>
</feature>
<dbReference type="PROSITE" id="PS00691">
    <property type="entry name" value="DNA_PHOTOLYASES_1_2"/>
    <property type="match status" value="1"/>
</dbReference>
<evidence type="ECO:0000256" key="2">
    <source>
        <dbReference type="ARBA" id="ARBA00005862"/>
    </source>
</evidence>
<keyword evidence="10" id="KW-0456">Lyase</keyword>
<dbReference type="Proteomes" id="UP000002171">
    <property type="component" value="Unassembled WGS sequence"/>
</dbReference>
<dbReference type="InterPro" id="IPR005101">
    <property type="entry name" value="Cryptochr/Photolyase_FAD-bd"/>
</dbReference>
<protein>
    <submittedName>
        <fullName evidence="10">Deoxyribodipyrimidine photolyase</fullName>
    </submittedName>
</protein>
<evidence type="ECO:0000256" key="4">
    <source>
        <dbReference type="ARBA" id="ARBA00022827"/>
    </source>
</evidence>
<dbReference type="SUPFAM" id="SSF52425">
    <property type="entry name" value="Cryptochrome/photolyase, N-terminal domain"/>
    <property type="match status" value="1"/>
</dbReference>
<dbReference type="PANTHER" id="PTHR11455">
    <property type="entry name" value="CRYPTOCHROME"/>
    <property type="match status" value="1"/>
</dbReference>
<organism evidence="10 11">
    <name type="scientific">Neptuniibacter caesariensis</name>
    <dbReference type="NCBI Taxonomy" id="207954"/>
    <lineage>
        <taxon>Bacteria</taxon>
        <taxon>Pseudomonadati</taxon>
        <taxon>Pseudomonadota</taxon>
        <taxon>Gammaproteobacteria</taxon>
        <taxon>Oceanospirillales</taxon>
        <taxon>Oceanospirillaceae</taxon>
        <taxon>Neptuniibacter</taxon>
    </lineage>
</organism>
<dbReference type="InterPro" id="IPR018394">
    <property type="entry name" value="DNA_photolyase_1_CS_C"/>
</dbReference>
<feature type="site" description="Electron transfer via tryptophanyl radical" evidence="7">
    <location>
        <position position="311"/>
    </location>
</feature>
<feature type="site" description="Electron transfer via tryptophanyl radical" evidence="7">
    <location>
        <position position="387"/>
    </location>
</feature>
<dbReference type="GO" id="GO:0071949">
    <property type="term" value="F:FAD binding"/>
    <property type="evidence" value="ECO:0007669"/>
    <property type="project" value="TreeGrafter"/>
</dbReference>
<dbReference type="InterPro" id="IPR036155">
    <property type="entry name" value="Crypto/Photolyase_N_sf"/>
</dbReference>
<gene>
    <name evidence="10" type="ORF">MED92_13618</name>
</gene>
<evidence type="ECO:0000256" key="5">
    <source>
        <dbReference type="ARBA" id="ARBA00022991"/>
    </source>
</evidence>
<sequence length="468" mass="53820">MKLVWFRNDLRTGDHHALYQACMDNTGEGVLGVAIITPVQWKIQDESKSRVQFWRANLESLSCDLQSLNIPLLILRVPSNREIPALLVELAKRYQVSGVYFNREYPLYEQQRDNAVISAMAEISVPCLSFDSDVVLPAGTVLNQQGLPFKVFTPFSKRWRQQYLTSNPQPLPVPPVQAKLDISTDSVPKEICYPITVGADWSSERWPAGTEAAHKLLQHYVLEKVADYKQSRDFPAEPGTSSLSPYLSVGVLSTRQCLAAMQAYFDQPEWFDSQWVTELIWREFYRHLLVLFPEMNRWEPFKPEVEEKLSWQYDESLFQAWCKGETGFAIVDAGMKELLETGWMHNRVRMITASFLTKLLRQDWRLGARFFMQHLIDGDFASNLGGWQWSASVGADAAPYFRIFNPMRQAERFDAKGRYVGQYVPSLQGLTSVQQHDPMFAASYSRPTPIIDYAYERQYSLDAYKAKS</sequence>
<feature type="domain" description="Photolyase/cryptochrome alpha/beta" evidence="9">
    <location>
        <begin position="1"/>
        <end position="135"/>
    </location>
</feature>
<dbReference type="RefSeq" id="WP_007020389.1">
    <property type="nucleotide sequence ID" value="NZ_CH724125.1"/>
</dbReference>
<feature type="binding site" evidence="6">
    <location>
        <position position="275"/>
    </location>
    <ligand>
        <name>FAD</name>
        <dbReference type="ChEBI" id="CHEBI:57692"/>
    </ligand>
</feature>
<evidence type="ECO:0000259" key="9">
    <source>
        <dbReference type="PROSITE" id="PS51645"/>
    </source>
</evidence>
<dbReference type="AlphaFoldDB" id="A0A7U8GQV7"/>
<keyword evidence="5 8" id="KW-0157">Chromophore</keyword>
<dbReference type="PROSITE" id="PS51645">
    <property type="entry name" value="PHR_CRY_ALPHA_BETA"/>
    <property type="match status" value="1"/>
</dbReference>
<dbReference type="Pfam" id="PF03441">
    <property type="entry name" value="FAD_binding_7"/>
    <property type="match status" value="1"/>
</dbReference>
<feature type="binding site" evidence="6">
    <location>
        <begin position="240"/>
        <end position="244"/>
    </location>
    <ligand>
        <name>FAD</name>
        <dbReference type="ChEBI" id="CHEBI:57692"/>
    </ligand>
</feature>
<feature type="binding site" evidence="6">
    <location>
        <position position="228"/>
    </location>
    <ligand>
        <name>FAD</name>
        <dbReference type="ChEBI" id="CHEBI:57692"/>
    </ligand>
</feature>
<evidence type="ECO:0000313" key="10">
    <source>
        <dbReference type="EMBL" id="EAR60717.1"/>
    </source>
</evidence>
<proteinExistence type="inferred from homology"/>
<reference evidence="10 11" key="1">
    <citation type="submission" date="2006-02" db="EMBL/GenBank/DDBJ databases">
        <authorList>
            <person name="Pinhassi J."/>
            <person name="Pedros-Alio C."/>
            <person name="Ferriera S."/>
            <person name="Johnson J."/>
            <person name="Kravitz S."/>
            <person name="Halpern A."/>
            <person name="Remington K."/>
            <person name="Beeson K."/>
            <person name="Tran B."/>
            <person name="Rogers Y.-H."/>
            <person name="Friedman R."/>
            <person name="Venter J.C."/>
        </authorList>
    </citation>
    <scope>NUCLEOTIDE SEQUENCE [LARGE SCALE GENOMIC DNA]</scope>
    <source>
        <strain evidence="10 11">MED92</strain>
    </source>
</reference>
<keyword evidence="11" id="KW-1185">Reference proteome</keyword>